<reference evidence="2" key="1">
    <citation type="journal article" date="2019" name="Int. J. Syst. Evol. Microbiol.">
        <title>The Global Catalogue of Microorganisms (GCM) 10K type strain sequencing project: providing services to taxonomists for standard genome sequencing and annotation.</title>
        <authorList>
            <consortium name="The Broad Institute Genomics Platform"/>
            <consortium name="The Broad Institute Genome Sequencing Center for Infectious Disease"/>
            <person name="Wu L."/>
            <person name="Ma J."/>
        </authorList>
    </citation>
    <scope>NUCLEOTIDE SEQUENCE [LARGE SCALE GENOMIC DNA]</scope>
    <source>
        <strain evidence="2">JCM 17975</strain>
    </source>
</reference>
<name>A0ABP8WBX8_9MICO</name>
<evidence type="ECO:0000313" key="2">
    <source>
        <dbReference type="Proteomes" id="UP001500843"/>
    </source>
</evidence>
<gene>
    <name evidence="1" type="ORF">GCM10023198_00130</name>
</gene>
<sequence length="110" mass="11923">MLVRGVGQAALSDQHPAERGSVLDRALVLAHGDCRSQLLTKLRELGPQTPCAPPPHPAFSIQLLDLGLQLRHKLVTSREELVTSSYGWKAVDQSPSELFFPAGHDNASAF</sequence>
<comment type="caution">
    <text evidence="1">The sequence shown here is derived from an EMBL/GenBank/DDBJ whole genome shotgun (WGS) entry which is preliminary data.</text>
</comment>
<dbReference type="EMBL" id="BAABHM010000002">
    <property type="protein sequence ID" value="GAA4685997.1"/>
    <property type="molecule type" value="Genomic_DNA"/>
</dbReference>
<organism evidence="1 2">
    <name type="scientific">Promicromonospora umidemergens</name>
    <dbReference type="NCBI Taxonomy" id="629679"/>
    <lineage>
        <taxon>Bacteria</taxon>
        <taxon>Bacillati</taxon>
        <taxon>Actinomycetota</taxon>
        <taxon>Actinomycetes</taxon>
        <taxon>Micrococcales</taxon>
        <taxon>Promicromonosporaceae</taxon>
        <taxon>Promicromonospora</taxon>
    </lineage>
</organism>
<evidence type="ECO:0000313" key="1">
    <source>
        <dbReference type="EMBL" id="GAA4685997.1"/>
    </source>
</evidence>
<protein>
    <submittedName>
        <fullName evidence="1">Uncharacterized protein</fullName>
    </submittedName>
</protein>
<keyword evidence="2" id="KW-1185">Reference proteome</keyword>
<dbReference type="Proteomes" id="UP001500843">
    <property type="component" value="Unassembled WGS sequence"/>
</dbReference>
<proteinExistence type="predicted"/>
<accession>A0ABP8WBX8</accession>